<gene>
    <name evidence="2" type="ORF">PCAL00307_LOCUS21098</name>
    <name evidence="3" type="ORF">PECAL_2P05720</name>
</gene>
<keyword evidence="4" id="KW-1185">Reference proteome</keyword>
<dbReference type="EMBL" id="CAKKNE010000002">
    <property type="protein sequence ID" value="CAH0367547.1"/>
    <property type="molecule type" value="Genomic_DNA"/>
</dbReference>
<accession>A0A7S4A769</accession>
<evidence type="ECO:0000313" key="2">
    <source>
        <dbReference type="EMBL" id="CAE0705649.1"/>
    </source>
</evidence>
<dbReference type="EMBL" id="HBIW01024476">
    <property type="protein sequence ID" value="CAE0705649.1"/>
    <property type="molecule type" value="Transcribed_RNA"/>
</dbReference>
<dbReference type="Proteomes" id="UP000789595">
    <property type="component" value="Unassembled WGS sequence"/>
</dbReference>
<evidence type="ECO:0000313" key="3">
    <source>
        <dbReference type="EMBL" id="CAH0367547.1"/>
    </source>
</evidence>
<dbReference type="AlphaFoldDB" id="A0A7S4A769"/>
<protein>
    <submittedName>
        <fullName evidence="2">Uncharacterized protein</fullName>
    </submittedName>
</protein>
<name>A0A7S4A769_9STRA</name>
<sequence>MPPSTATHVIDAVERRVAAAVAVAGGGAALATVLLRLLLWQPLNIAQALCVGLAVAASLAASMLLAGPVAFAAREPARRAAFSMLGRAAAGGAAGAIMGRGVAGELLGGAVAGLSDAVARGCMTLGTRPDRRMVSDVLIASFIAALRSACGASLIARAYGDESRYVELWIRSALSALATHLLCDISRRWLAYACRQPIDMRSIAERVPDRRFQPKTEWSVALAVEASELGDPITAKTKRINATKKRSGFVARSSADPFAAASSQTQPWRVRIDMRRQALQAAVTQAFAKETSVDFRSAWLAPFSALDLASGGLILGDAALDASHRLAKWLSLRALGDGLLEVADDSARDRALDVALLVLDGLTVRVDLATNHVERDALGTVREDTLACAIRKGRATPKDRSSLPAWLLDLIDPRPQPRVGNLMVSAAECSACAAAARIVATCSSFKRDGAARAAACLNSLAGAQRALGGVPPSPDRDALMLDVAHATDSLCAAFRSDLSRFAFAPEYASTLRRHADAAAYNYN</sequence>
<keyword evidence="1" id="KW-1133">Transmembrane helix</keyword>
<organism evidence="2">
    <name type="scientific">Pelagomonas calceolata</name>
    <dbReference type="NCBI Taxonomy" id="35677"/>
    <lineage>
        <taxon>Eukaryota</taxon>
        <taxon>Sar</taxon>
        <taxon>Stramenopiles</taxon>
        <taxon>Ochrophyta</taxon>
        <taxon>Pelagophyceae</taxon>
        <taxon>Pelagomonadales</taxon>
        <taxon>Pelagomonadaceae</taxon>
        <taxon>Pelagomonas</taxon>
    </lineage>
</organism>
<proteinExistence type="predicted"/>
<feature type="transmembrane region" description="Helical" evidence="1">
    <location>
        <begin position="17"/>
        <end position="39"/>
    </location>
</feature>
<reference evidence="2" key="1">
    <citation type="submission" date="2021-01" db="EMBL/GenBank/DDBJ databases">
        <authorList>
            <person name="Corre E."/>
            <person name="Pelletier E."/>
            <person name="Niang G."/>
            <person name="Scheremetjew M."/>
            <person name="Finn R."/>
            <person name="Kale V."/>
            <person name="Holt S."/>
            <person name="Cochrane G."/>
            <person name="Meng A."/>
            <person name="Brown T."/>
            <person name="Cohen L."/>
        </authorList>
    </citation>
    <scope>NUCLEOTIDE SEQUENCE</scope>
    <source>
        <strain evidence="2">CCMP1756</strain>
    </source>
</reference>
<keyword evidence="1" id="KW-0472">Membrane</keyword>
<reference evidence="3" key="2">
    <citation type="submission" date="2021-11" db="EMBL/GenBank/DDBJ databases">
        <authorList>
            <consortium name="Genoscope - CEA"/>
            <person name="William W."/>
        </authorList>
    </citation>
    <scope>NUCLEOTIDE SEQUENCE</scope>
</reference>
<evidence type="ECO:0000256" key="1">
    <source>
        <dbReference type="SAM" id="Phobius"/>
    </source>
</evidence>
<feature type="transmembrane region" description="Helical" evidence="1">
    <location>
        <begin position="45"/>
        <end position="73"/>
    </location>
</feature>
<evidence type="ECO:0000313" key="4">
    <source>
        <dbReference type="Proteomes" id="UP000789595"/>
    </source>
</evidence>
<keyword evidence="1" id="KW-0812">Transmembrane</keyword>